<keyword evidence="4" id="KW-0443">Lipid metabolism</keyword>
<proteinExistence type="inferred from homology"/>
<evidence type="ECO:0000256" key="9">
    <source>
        <dbReference type="ARBA" id="ARBA00048897"/>
    </source>
</evidence>
<dbReference type="STRING" id="1423724.FC32_GL001793"/>
<dbReference type="InterPro" id="IPR029132">
    <property type="entry name" value="CBAH/NAAA_C"/>
</dbReference>
<gene>
    <name evidence="11" type="ORF">FC32_GL001793</name>
</gene>
<evidence type="ECO:0000259" key="10">
    <source>
        <dbReference type="Pfam" id="PF02275"/>
    </source>
</evidence>
<evidence type="ECO:0000256" key="2">
    <source>
        <dbReference type="ARBA" id="ARBA00006625"/>
    </source>
</evidence>
<evidence type="ECO:0000256" key="8">
    <source>
        <dbReference type="ARBA" id="ARBA00047285"/>
    </source>
</evidence>
<accession>A0A0R1U1F4</accession>
<evidence type="ECO:0000313" key="11">
    <source>
        <dbReference type="EMBL" id="KRL87174.1"/>
    </source>
</evidence>
<evidence type="ECO:0000256" key="7">
    <source>
        <dbReference type="ARBA" id="ARBA00044806"/>
    </source>
</evidence>
<reference evidence="11 12" key="1">
    <citation type="journal article" date="2015" name="Genome Announc.">
        <title>Expanding the biotechnology potential of lactobacilli through comparative genomics of 213 strains and associated genera.</title>
        <authorList>
            <person name="Sun Z."/>
            <person name="Harris H.M."/>
            <person name="McCann A."/>
            <person name="Guo C."/>
            <person name="Argimon S."/>
            <person name="Zhang W."/>
            <person name="Yang X."/>
            <person name="Jeffery I.B."/>
            <person name="Cooney J.C."/>
            <person name="Kagawa T.F."/>
            <person name="Liu W."/>
            <person name="Song Y."/>
            <person name="Salvetti E."/>
            <person name="Wrobel A."/>
            <person name="Rasinkangas P."/>
            <person name="Parkhill J."/>
            <person name="Rea M.C."/>
            <person name="O'Sullivan O."/>
            <person name="Ritari J."/>
            <person name="Douillard F.P."/>
            <person name="Paul Ross R."/>
            <person name="Yang R."/>
            <person name="Briner A.E."/>
            <person name="Felis G.E."/>
            <person name="de Vos W.M."/>
            <person name="Barrangou R."/>
            <person name="Klaenhammer T.R."/>
            <person name="Caufield P.W."/>
            <person name="Cui Y."/>
            <person name="Zhang H."/>
            <person name="O'Toole P.W."/>
        </authorList>
    </citation>
    <scope>NUCLEOTIDE SEQUENCE [LARGE SCALE GENOMIC DNA]</scope>
    <source>
        <strain evidence="11 12">DSM 16634</strain>
    </source>
</reference>
<dbReference type="SUPFAM" id="SSF56235">
    <property type="entry name" value="N-terminal nucleophile aminohydrolases (Ntn hydrolases)"/>
    <property type="match status" value="1"/>
</dbReference>
<dbReference type="InterPro" id="IPR047711">
    <property type="entry name" value="CBAH"/>
</dbReference>
<evidence type="ECO:0000256" key="3">
    <source>
        <dbReference type="ARBA" id="ARBA00022801"/>
    </source>
</evidence>
<dbReference type="GO" id="GO:0006629">
    <property type="term" value="P:lipid metabolic process"/>
    <property type="evidence" value="ECO:0007669"/>
    <property type="project" value="UniProtKB-KW"/>
</dbReference>
<evidence type="ECO:0000256" key="6">
    <source>
        <dbReference type="ARBA" id="ARBA00044804"/>
    </source>
</evidence>
<evidence type="ECO:0000256" key="1">
    <source>
        <dbReference type="ARBA" id="ARBA00004860"/>
    </source>
</evidence>
<protein>
    <recommendedName>
        <fullName evidence="5">choloylglycine hydrolase</fullName>
        <ecNumber evidence="5">3.5.1.24</ecNumber>
    </recommendedName>
    <alternativeName>
        <fullName evidence="6">Bile salt hydrolase</fullName>
    </alternativeName>
    <alternativeName>
        <fullName evidence="7">Choloylglycine hydrolase</fullName>
    </alternativeName>
</protein>
<dbReference type="PANTHER" id="PTHR35527">
    <property type="entry name" value="CHOLOYLGLYCINE HYDROLASE"/>
    <property type="match status" value="1"/>
</dbReference>
<evidence type="ECO:0000256" key="5">
    <source>
        <dbReference type="ARBA" id="ARBA00044769"/>
    </source>
</evidence>
<comment type="caution">
    <text evidence="11">The sequence shown here is derived from an EMBL/GenBank/DDBJ whole genome shotgun (WGS) entry which is preliminary data.</text>
</comment>
<dbReference type="InterPro" id="IPR029055">
    <property type="entry name" value="Ntn_hydrolases_N"/>
</dbReference>
<dbReference type="Pfam" id="PF02275">
    <property type="entry name" value="CBAH"/>
    <property type="match status" value="1"/>
</dbReference>
<dbReference type="OrthoDB" id="9794717at2"/>
<name>A0A0R1U1F4_9LACO</name>
<comment type="catalytic activity">
    <reaction evidence="8">
        <text>cholate + taurine = taurocholate + H2O</text>
        <dbReference type="Rhea" id="RHEA:47108"/>
        <dbReference type="ChEBI" id="CHEBI:15377"/>
        <dbReference type="ChEBI" id="CHEBI:29747"/>
        <dbReference type="ChEBI" id="CHEBI:36257"/>
        <dbReference type="ChEBI" id="CHEBI:507393"/>
    </reaction>
    <physiologicalReaction direction="right-to-left" evidence="8">
        <dbReference type="Rhea" id="RHEA:47110"/>
    </physiologicalReaction>
</comment>
<dbReference type="eggNOG" id="COG3049">
    <property type="taxonomic scope" value="Bacteria"/>
</dbReference>
<dbReference type="InterPro" id="IPR052193">
    <property type="entry name" value="Peptidase_C59"/>
</dbReference>
<evidence type="ECO:0000256" key="4">
    <source>
        <dbReference type="ARBA" id="ARBA00023098"/>
    </source>
</evidence>
<comment type="catalytic activity">
    <reaction evidence="9">
        <text>taurodeoxycholate + H2O = deoxycholate + taurine</text>
        <dbReference type="Rhea" id="RHEA:47556"/>
        <dbReference type="ChEBI" id="CHEBI:15377"/>
        <dbReference type="ChEBI" id="CHEBI:23614"/>
        <dbReference type="ChEBI" id="CHEBI:36261"/>
        <dbReference type="ChEBI" id="CHEBI:507393"/>
    </reaction>
    <physiologicalReaction direction="left-to-right" evidence="9">
        <dbReference type="Rhea" id="RHEA:47557"/>
    </physiologicalReaction>
</comment>
<comment type="similarity">
    <text evidence="2">Belongs to the peptidase C59 family.</text>
</comment>
<comment type="pathway">
    <text evidence="1">Lipid metabolism; bile acid biosynthesis.</text>
</comment>
<dbReference type="AlphaFoldDB" id="A0A0R1U1F4"/>
<dbReference type="PATRIC" id="fig|1423724.4.peg.1870"/>
<dbReference type="RefSeq" id="WP_025087276.1">
    <property type="nucleotide sequence ID" value="NZ_AZFT01000006.1"/>
</dbReference>
<keyword evidence="12" id="KW-1185">Reference proteome</keyword>
<dbReference type="NCBIfam" id="NF038245">
    <property type="entry name" value="bile_salt_hydro"/>
    <property type="match status" value="1"/>
</dbReference>
<dbReference type="Proteomes" id="UP000051324">
    <property type="component" value="Unassembled WGS sequence"/>
</dbReference>
<dbReference type="Gene3D" id="3.60.60.10">
    <property type="entry name" value="Penicillin V Acylase, Chain A"/>
    <property type="match status" value="1"/>
</dbReference>
<feature type="domain" description="Choloylglycine hydrolase/NAAA C-terminal" evidence="10">
    <location>
        <begin position="2"/>
        <end position="310"/>
    </location>
</feature>
<dbReference type="CDD" id="cd00542">
    <property type="entry name" value="Ntn_PVA"/>
    <property type="match status" value="1"/>
</dbReference>
<dbReference type="PANTHER" id="PTHR35527:SF2">
    <property type="entry name" value="HYDROLASE"/>
    <property type="match status" value="1"/>
</dbReference>
<organism evidence="11 12">
    <name type="scientific">Ligilactobacillus apodemi DSM 16634 = JCM 16172</name>
    <dbReference type="NCBI Taxonomy" id="1423724"/>
    <lineage>
        <taxon>Bacteria</taxon>
        <taxon>Bacillati</taxon>
        <taxon>Bacillota</taxon>
        <taxon>Bacilli</taxon>
        <taxon>Lactobacillales</taxon>
        <taxon>Lactobacillaceae</taxon>
        <taxon>Ligilactobacillus</taxon>
    </lineage>
</organism>
<keyword evidence="3 11" id="KW-0378">Hydrolase</keyword>
<dbReference type="EMBL" id="AZFT01000006">
    <property type="protein sequence ID" value="KRL87174.1"/>
    <property type="molecule type" value="Genomic_DNA"/>
</dbReference>
<evidence type="ECO:0000313" key="12">
    <source>
        <dbReference type="Proteomes" id="UP000051324"/>
    </source>
</evidence>
<dbReference type="EC" id="3.5.1.24" evidence="5"/>
<sequence>MCTAVSFKTKDHYFGRNFDFDFSYSEQAVITPREFEFKLRELSALKKHYALVGIAAIFDDVPLYYDAVNEYGLGMAGLNFEGNAVFNEIDPNMDNVAPYEFIPYILGQCKTVAEARVLLEKVNLVNLAFSDNLPVASLHWIIADKDESIVVEPLADGLKIYDDPVGVLTNNPTFDRQLFNLNNYRGLSAKTPENTFDPNADLDVYSRGMGTLGLPGDLTSSSRFVKATFTRAHSVCDDDENSSVSQFFHILGSVAQQKGCCDVGNDEYEYTIYSNCYNTETGVMYYRTYYNSQLTALDLRKADLDSDKYVAFPLIETQQINHLN</sequence>
<dbReference type="GO" id="GO:0045302">
    <property type="term" value="F:choloylglycine hydrolase activity"/>
    <property type="evidence" value="ECO:0007669"/>
    <property type="project" value="UniProtKB-EC"/>
</dbReference>